<gene>
    <name evidence="2" type="ORF">GCK72_019567</name>
</gene>
<dbReference type="PANTHER" id="PTHR21662:SF59">
    <property type="entry name" value="RECEPTOR PROTEIN-TYROSINE KINASE"/>
    <property type="match status" value="1"/>
</dbReference>
<dbReference type="GeneID" id="78776811"/>
<feature type="signal peptide" evidence="1">
    <location>
        <begin position="1"/>
        <end position="17"/>
    </location>
</feature>
<dbReference type="InterPro" id="IPR053079">
    <property type="entry name" value="SPS2_domain"/>
</dbReference>
<accession>A0A6A5GEH1</accession>
<dbReference type="RefSeq" id="XP_053582008.1">
    <property type="nucleotide sequence ID" value="XM_053733095.1"/>
</dbReference>
<reference evidence="2 3" key="1">
    <citation type="submission" date="2019-12" db="EMBL/GenBank/DDBJ databases">
        <title>Chromosome-level assembly of the Caenorhabditis remanei genome.</title>
        <authorList>
            <person name="Teterina A.A."/>
            <person name="Willis J.H."/>
            <person name="Phillips P.C."/>
        </authorList>
    </citation>
    <scope>NUCLEOTIDE SEQUENCE [LARGE SCALE GENOMIC DNA]</scope>
    <source>
        <strain evidence="2 3">PX506</strain>
        <tissue evidence="2">Whole organism</tissue>
    </source>
</reference>
<feature type="chain" id="PRO_5025450329" evidence="1">
    <location>
        <begin position="18"/>
        <end position="169"/>
    </location>
</feature>
<proteinExistence type="predicted"/>
<sequence>MCLTCLIFIICSNYIHADNESFQATCDQQCIFNEISVNTETLKLFPINCSTVCGYLQLSSDSNVTEDQLTTVFKNMKKFYGLVEIVSTPSNELFVFKNNHENLTSNPSVCLRIKQSLNTTAWHIPMIDGKSCEEIEEVAAEKDSSGEGNGRFIAQMLALFLFYYAPKVI</sequence>
<evidence type="ECO:0000313" key="2">
    <source>
        <dbReference type="EMBL" id="KAF1753011.1"/>
    </source>
</evidence>
<dbReference type="PANTHER" id="PTHR21662">
    <property type="entry name" value="RECEPTOR PROTEIN-TYROSINE KINASE"/>
    <property type="match status" value="1"/>
</dbReference>
<dbReference type="Proteomes" id="UP000483820">
    <property type="component" value="Chromosome V"/>
</dbReference>
<evidence type="ECO:0000256" key="1">
    <source>
        <dbReference type="SAM" id="SignalP"/>
    </source>
</evidence>
<organism evidence="2 3">
    <name type="scientific">Caenorhabditis remanei</name>
    <name type="common">Caenorhabditis vulgaris</name>
    <dbReference type="NCBI Taxonomy" id="31234"/>
    <lineage>
        <taxon>Eukaryota</taxon>
        <taxon>Metazoa</taxon>
        <taxon>Ecdysozoa</taxon>
        <taxon>Nematoda</taxon>
        <taxon>Chromadorea</taxon>
        <taxon>Rhabditida</taxon>
        <taxon>Rhabditina</taxon>
        <taxon>Rhabditomorpha</taxon>
        <taxon>Rhabditoidea</taxon>
        <taxon>Rhabditidae</taxon>
        <taxon>Peloderinae</taxon>
        <taxon>Caenorhabditis</taxon>
    </lineage>
</organism>
<dbReference type="KEGG" id="crq:GCK72_019567"/>
<dbReference type="AlphaFoldDB" id="A0A6A5GEH1"/>
<keyword evidence="1" id="KW-0732">Signal</keyword>
<protein>
    <submittedName>
        <fullName evidence="2">Uncharacterized protein</fullName>
    </submittedName>
</protein>
<dbReference type="CTD" id="78776811"/>
<dbReference type="SUPFAM" id="SSF52058">
    <property type="entry name" value="L domain-like"/>
    <property type="match status" value="1"/>
</dbReference>
<comment type="caution">
    <text evidence="2">The sequence shown here is derived from an EMBL/GenBank/DDBJ whole genome shotgun (WGS) entry which is preliminary data.</text>
</comment>
<name>A0A6A5GEH1_CAERE</name>
<dbReference type="EMBL" id="WUAV01000005">
    <property type="protein sequence ID" value="KAF1753011.1"/>
    <property type="molecule type" value="Genomic_DNA"/>
</dbReference>
<evidence type="ECO:0000313" key="3">
    <source>
        <dbReference type="Proteomes" id="UP000483820"/>
    </source>
</evidence>